<evidence type="ECO:0000259" key="3">
    <source>
        <dbReference type="PROSITE" id="PS50004"/>
    </source>
</evidence>
<dbReference type="GO" id="GO:0030276">
    <property type="term" value="F:clathrin binding"/>
    <property type="evidence" value="ECO:0007669"/>
    <property type="project" value="TreeGrafter"/>
</dbReference>
<proteinExistence type="predicted"/>
<evidence type="ECO:0000313" key="5">
    <source>
        <dbReference type="Proteomes" id="UP000327044"/>
    </source>
</evidence>
<dbReference type="PANTHER" id="PTHR10024">
    <property type="entry name" value="SYNAPTOTAGMIN"/>
    <property type="match status" value="1"/>
</dbReference>
<evidence type="ECO:0000256" key="1">
    <source>
        <dbReference type="SAM" id="MobiDB-lite"/>
    </source>
</evidence>
<dbReference type="CDD" id="cd08387">
    <property type="entry name" value="C2A_Synaptotagmin-8"/>
    <property type="match status" value="1"/>
</dbReference>
<feature type="domain" description="C2" evidence="3">
    <location>
        <begin position="314"/>
        <end position="439"/>
    </location>
</feature>
<evidence type="ECO:0000313" key="4">
    <source>
        <dbReference type="EMBL" id="KAB0797993.1"/>
    </source>
</evidence>
<keyword evidence="5" id="KW-1185">Reference proteome</keyword>
<dbReference type="Proteomes" id="UP000327044">
    <property type="component" value="Unassembled WGS sequence"/>
</dbReference>
<dbReference type="GO" id="GO:0001786">
    <property type="term" value="F:phosphatidylserine binding"/>
    <property type="evidence" value="ECO:0007669"/>
    <property type="project" value="TreeGrafter"/>
</dbReference>
<feature type="domain" description="C2" evidence="3">
    <location>
        <begin position="182"/>
        <end position="301"/>
    </location>
</feature>
<dbReference type="PANTHER" id="PTHR10024:SF373">
    <property type="entry name" value="MIP05618P"/>
    <property type="match status" value="1"/>
</dbReference>
<dbReference type="FunFam" id="2.60.40.150:FF:000211">
    <property type="entry name" value="synaptotagmin-5 isoform X1"/>
    <property type="match status" value="1"/>
</dbReference>
<dbReference type="SMART" id="SM00239">
    <property type="entry name" value="C2"/>
    <property type="match status" value="2"/>
</dbReference>
<dbReference type="InterPro" id="IPR035892">
    <property type="entry name" value="C2_domain_sf"/>
</dbReference>
<gene>
    <name evidence="4" type="ORF">PPYR_08986</name>
</gene>
<keyword evidence="2" id="KW-0812">Transmembrane</keyword>
<dbReference type="GO" id="GO:0005544">
    <property type="term" value="F:calcium-dependent phospholipid binding"/>
    <property type="evidence" value="ECO:0007669"/>
    <property type="project" value="TreeGrafter"/>
</dbReference>
<accession>A0A5N4AL48</accession>
<dbReference type="Pfam" id="PF00168">
    <property type="entry name" value="C2"/>
    <property type="match status" value="2"/>
</dbReference>
<dbReference type="SUPFAM" id="SSF49562">
    <property type="entry name" value="C2 domain (Calcium/lipid-binding domain, CaLB)"/>
    <property type="match status" value="2"/>
</dbReference>
<dbReference type="GO" id="GO:0005509">
    <property type="term" value="F:calcium ion binding"/>
    <property type="evidence" value="ECO:0007669"/>
    <property type="project" value="TreeGrafter"/>
</dbReference>
<dbReference type="GO" id="GO:0000149">
    <property type="term" value="F:SNARE binding"/>
    <property type="evidence" value="ECO:0007669"/>
    <property type="project" value="TreeGrafter"/>
</dbReference>
<dbReference type="GO" id="GO:0048791">
    <property type="term" value="P:calcium ion-regulated exocytosis of neurotransmitter"/>
    <property type="evidence" value="ECO:0007669"/>
    <property type="project" value="TreeGrafter"/>
</dbReference>
<dbReference type="CDD" id="cd00276">
    <property type="entry name" value="C2B_Synaptotagmin"/>
    <property type="match status" value="1"/>
</dbReference>
<comment type="caution">
    <text evidence="4">The sequence shown here is derived from an EMBL/GenBank/DDBJ whole genome shotgun (WGS) entry which is preliminary data.</text>
</comment>
<dbReference type="Gene3D" id="2.60.40.150">
    <property type="entry name" value="C2 domain"/>
    <property type="match status" value="2"/>
</dbReference>
<sequence>MEMSEDEEKEPSAYVVAFLYGILSFVCVILLVLLIFVACSRKYRLNWFEKNLLESADNKDSHSQEPLVQELIQGSSKSLCTNYGEEAYWMPTSSQKHSSLCQSDNERDETSPECSIPESPISSSSYQPFSAPIPLARNGNQIILTNTSPVRPKLASMQSKLDHTKIDYSLYQTESPSEPTNMRGSLHVTLFYEPIAEILTVRLIEAQDLEARDFSGTADPYAKIRLLPDRTNVWQTRIHKKTLNPVFDEDFVFEVKAATLGRHTLEVVLYNFDAYSRHYSIGGVQLPLANIDLSEKVDLWKGLSPSFEHDARLDLGELMVSLAYLPSAERLTVVVIKARNLRMVDDTRNSSDPYVKVSIMQGDKKIKKRKTGVHRNTVCPIFNEALTFNISKSQLKRCYIEFSVLHDSLLGASELLGKARVGQTAECKRREKEYFAEIFQSTTATAQWLPLSDPRIVPQKKN</sequence>
<dbReference type="GO" id="GO:0030672">
    <property type="term" value="C:synaptic vesicle membrane"/>
    <property type="evidence" value="ECO:0007669"/>
    <property type="project" value="TreeGrafter"/>
</dbReference>
<evidence type="ECO:0000256" key="2">
    <source>
        <dbReference type="SAM" id="Phobius"/>
    </source>
</evidence>
<keyword evidence="2" id="KW-0472">Membrane</keyword>
<feature type="compositionally biased region" description="Low complexity" evidence="1">
    <location>
        <begin position="112"/>
        <end position="127"/>
    </location>
</feature>
<dbReference type="InterPro" id="IPR000008">
    <property type="entry name" value="C2_dom"/>
</dbReference>
<dbReference type="GO" id="GO:0031045">
    <property type="term" value="C:dense core granule"/>
    <property type="evidence" value="ECO:0007669"/>
    <property type="project" value="TreeGrafter"/>
</dbReference>
<keyword evidence="2" id="KW-1133">Transmembrane helix</keyword>
<feature type="region of interest" description="Disordered" evidence="1">
    <location>
        <begin position="98"/>
        <end position="127"/>
    </location>
</feature>
<dbReference type="AlphaFoldDB" id="A0A5N4AL48"/>
<name>A0A5N4AL48_PHOPY</name>
<reference evidence="4 5" key="1">
    <citation type="journal article" date="2018" name="Elife">
        <title>Firefly genomes illuminate parallel origins of bioluminescence in beetles.</title>
        <authorList>
            <person name="Fallon T.R."/>
            <person name="Lower S.E."/>
            <person name="Chang C.H."/>
            <person name="Bessho-Uehara M."/>
            <person name="Martin G.J."/>
            <person name="Bewick A.J."/>
            <person name="Behringer M."/>
            <person name="Debat H.J."/>
            <person name="Wong I."/>
            <person name="Day J.C."/>
            <person name="Suvorov A."/>
            <person name="Silva C.J."/>
            <person name="Stanger-Hall K.F."/>
            <person name="Hall D.W."/>
            <person name="Schmitz R.J."/>
            <person name="Nelson D.R."/>
            <person name="Lewis S.M."/>
            <person name="Shigenobu S."/>
            <person name="Bybee S.M."/>
            <person name="Larracuente A.M."/>
            <person name="Oba Y."/>
            <person name="Weng J.K."/>
        </authorList>
    </citation>
    <scope>NUCLEOTIDE SEQUENCE [LARGE SCALE GENOMIC DNA]</scope>
    <source>
        <strain evidence="4">1611_PpyrPB1</strain>
        <tissue evidence="4">Whole body</tissue>
    </source>
</reference>
<dbReference type="PRINTS" id="PR00360">
    <property type="entry name" value="C2DOMAIN"/>
</dbReference>
<organism evidence="4 5">
    <name type="scientific">Photinus pyralis</name>
    <name type="common">Common eastern firefly</name>
    <name type="synonym">Lampyris pyralis</name>
    <dbReference type="NCBI Taxonomy" id="7054"/>
    <lineage>
        <taxon>Eukaryota</taxon>
        <taxon>Metazoa</taxon>
        <taxon>Ecdysozoa</taxon>
        <taxon>Arthropoda</taxon>
        <taxon>Hexapoda</taxon>
        <taxon>Insecta</taxon>
        <taxon>Pterygota</taxon>
        <taxon>Neoptera</taxon>
        <taxon>Endopterygota</taxon>
        <taxon>Coleoptera</taxon>
        <taxon>Polyphaga</taxon>
        <taxon>Elateriformia</taxon>
        <taxon>Elateroidea</taxon>
        <taxon>Lampyridae</taxon>
        <taxon>Lampyrinae</taxon>
        <taxon>Photinus</taxon>
    </lineage>
</organism>
<protein>
    <recommendedName>
        <fullName evidence="3">C2 domain-containing protein</fullName>
    </recommendedName>
</protein>
<dbReference type="GO" id="GO:0005886">
    <property type="term" value="C:plasma membrane"/>
    <property type="evidence" value="ECO:0007669"/>
    <property type="project" value="TreeGrafter"/>
</dbReference>
<dbReference type="FunCoup" id="A0A5N4AL48">
    <property type="interactions" value="24"/>
</dbReference>
<dbReference type="PROSITE" id="PS50004">
    <property type="entry name" value="C2"/>
    <property type="match status" value="2"/>
</dbReference>
<dbReference type="GO" id="GO:0048488">
    <property type="term" value="P:synaptic vesicle endocytosis"/>
    <property type="evidence" value="ECO:0007669"/>
    <property type="project" value="TreeGrafter"/>
</dbReference>
<dbReference type="InParanoid" id="A0A5N4AL48"/>
<feature type="transmembrane region" description="Helical" evidence="2">
    <location>
        <begin position="12"/>
        <end position="38"/>
    </location>
</feature>
<dbReference type="GO" id="GO:0030424">
    <property type="term" value="C:axon"/>
    <property type="evidence" value="ECO:0007669"/>
    <property type="project" value="TreeGrafter"/>
</dbReference>
<dbReference type="EMBL" id="VVIM01000006">
    <property type="protein sequence ID" value="KAB0797993.1"/>
    <property type="molecule type" value="Genomic_DNA"/>
</dbReference>
<dbReference type="OrthoDB" id="67700at2759"/>